<evidence type="ECO:0000259" key="1">
    <source>
        <dbReference type="Pfam" id="PF13556"/>
    </source>
</evidence>
<dbReference type="InterPro" id="IPR042070">
    <property type="entry name" value="PucR_C-HTH_sf"/>
</dbReference>
<evidence type="ECO:0000313" key="4">
    <source>
        <dbReference type="Proteomes" id="UP001183390"/>
    </source>
</evidence>
<evidence type="ECO:0000313" key="3">
    <source>
        <dbReference type="EMBL" id="MDT0328595.1"/>
    </source>
</evidence>
<dbReference type="InterPro" id="IPR051448">
    <property type="entry name" value="CdaR-like_regulators"/>
</dbReference>
<dbReference type="InterPro" id="IPR025736">
    <property type="entry name" value="PucR_C-HTH_dom"/>
</dbReference>
<dbReference type="RefSeq" id="WP_311511317.1">
    <property type="nucleotide sequence ID" value="NZ_JAVREP010000005.1"/>
</dbReference>
<evidence type="ECO:0000259" key="2">
    <source>
        <dbReference type="Pfam" id="PF25906"/>
    </source>
</evidence>
<accession>A0ABU2M8V6</accession>
<protein>
    <submittedName>
        <fullName evidence="3">Helix-turn-helix domain-containing protein</fullName>
    </submittedName>
</protein>
<comment type="caution">
    <text evidence="3">The sequence shown here is derived from an EMBL/GenBank/DDBJ whole genome shotgun (WGS) entry which is preliminary data.</text>
</comment>
<organism evidence="3 4">
    <name type="scientific">Nocardiopsis lambiniae</name>
    <dbReference type="NCBI Taxonomy" id="3075539"/>
    <lineage>
        <taxon>Bacteria</taxon>
        <taxon>Bacillati</taxon>
        <taxon>Actinomycetota</taxon>
        <taxon>Actinomycetes</taxon>
        <taxon>Streptosporangiales</taxon>
        <taxon>Nocardiopsidaceae</taxon>
        <taxon>Nocardiopsis</taxon>
    </lineage>
</organism>
<dbReference type="EMBL" id="JAVREP010000005">
    <property type="protein sequence ID" value="MDT0328595.1"/>
    <property type="molecule type" value="Genomic_DNA"/>
</dbReference>
<proteinExistence type="predicted"/>
<dbReference type="Proteomes" id="UP001183390">
    <property type="component" value="Unassembled WGS sequence"/>
</dbReference>
<reference evidence="4" key="1">
    <citation type="submission" date="2023-07" db="EMBL/GenBank/DDBJ databases">
        <title>30 novel species of actinomycetes from the DSMZ collection.</title>
        <authorList>
            <person name="Nouioui I."/>
        </authorList>
    </citation>
    <scope>NUCLEOTIDE SEQUENCE [LARGE SCALE GENOMIC DNA]</scope>
    <source>
        <strain evidence="4">DSM 44743</strain>
    </source>
</reference>
<dbReference type="Gene3D" id="1.10.10.2840">
    <property type="entry name" value="PucR C-terminal helix-turn-helix domain"/>
    <property type="match status" value="1"/>
</dbReference>
<dbReference type="PANTHER" id="PTHR33744:SF1">
    <property type="entry name" value="DNA-BINDING TRANSCRIPTIONAL ACTIVATOR ADER"/>
    <property type="match status" value="1"/>
</dbReference>
<feature type="domain" description="PucR-like N-terminal" evidence="2">
    <location>
        <begin position="14"/>
        <end position="177"/>
    </location>
</feature>
<dbReference type="InterPro" id="IPR058663">
    <property type="entry name" value="PucR-like_N"/>
</dbReference>
<sequence>MTHPLRETDRTDPFSEIPPEVGARLRHLVPPLVEEVLEGIHRRIGEDDGSTDTAGTDAARGMLDAGVRGFLARVEAGGSAPDEALLARFRAFGAREAARGYGLDRLHTGMRVTAAVAWRCLSDDASLAREWLGPLGEAILLFQEEIGAVAAEGHSRAASTGADVFRRRRSRLLEALLAGAGRDPAAVAVLARDARWRPPERVAVALPCPGPVKGAGRTARSPALPPDVLVDPDRPEACALVPDPEGPGRLRALERSLRGSCAVLGPSVPLGRAPESLERARELAELVRAGVVHGEGLVRWDDHLLALLLRRDTALVSALARARLAPLAELRPPQRERMAETLLAWLESGFNANEAAERLRVHPQTVRYRMRRLEELFGARLRDPRERFELELVLRARRLPGVIEEG</sequence>
<dbReference type="PANTHER" id="PTHR33744">
    <property type="entry name" value="CARBOHYDRATE DIACID REGULATOR"/>
    <property type="match status" value="1"/>
</dbReference>
<dbReference type="Pfam" id="PF13556">
    <property type="entry name" value="HTH_30"/>
    <property type="match status" value="1"/>
</dbReference>
<dbReference type="Pfam" id="PF25906">
    <property type="entry name" value="PucR-like_N"/>
    <property type="match status" value="1"/>
</dbReference>
<feature type="domain" description="PucR C-terminal helix-turn-helix" evidence="1">
    <location>
        <begin position="339"/>
        <end position="396"/>
    </location>
</feature>
<name>A0ABU2M8V6_9ACTN</name>
<gene>
    <name evidence="3" type="ORF">RM479_09225</name>
</gene>
<keyword evidence="4" id="KW-1185">Reference proteome</keyword>